<feature type="transmembrane region" description="Helical" evidence="2">
    <location>
        <begin position="125"/>
        <end position="146"/>
    </location>
</feature>
<keyword evidence="2" id="KW-1133">Transmembrane helix</keyword>
<reference evidence="3" key="1">
    <citation type="submission" date="2020-11" db="EMBL/GenBank/DDBJ databases">
        <authorList>
            <consortium name="DOE Joint Genome Institute"/>
            <person name="Ahrendt S."/>
            <person name="Riley R."/>
            <person name="Andreopoulos W."/>
            <person name="LaButti K."/>
            <person name="Pangilinan J."/>
            <person name="Ruiz-duenas F.J."/>
            <person name="Barrasa J.M."/>
            <person name="Sanchez-Garcia M."/>
            <person name="Camarero S."/>
            <person name="Miyauchi S."/>
            <person name="Serrano A."/>
            <person name="Linde D."/>
            <person name="Babiker R."/>
            <person name="Drula E."/>
            <person name="Ayuso-Fernandez I."/>
            <person name="Pacheco R."/>
            <person name="Padilla G."/>
            <person name="Ferreira P."/>
            <person name="Barriuso J."/>
            <person name="Kellner H."/>
            <person name="Castanera R."/>
            <person name="Alfaro M."/>
            <person name="Ramirez L."/>
            <person name="Pisabarro A.G."/>
            <person name="Kuo A."/>
            <person name="Tritt A."/>
            <person name="Lipzen A."/>
            <person name="He G."/>
            <person name="Yan M."/>
            <person name="Ng V."/>
            <person name="Cullen D."/>
            <person name="Martin F."/>
            <person name="Rosso M.-N."/>
            <person name="Henrissat B."/>
            <person name="Hibbett D."/>
            <person name="Martinez A.T."/>
            <person name="Grigoriev I.V."/>
        </authorList>
    </citation>
    <scope>NUCLEOTIDE SEQUENCE</scope>
    <source>
        <strain evidence="3">AH 44721</strain>
    </source>
</reference>
<evidence type="ECO:0000313" key="4">
    <source>
        <dbReference type="Proteomes" id="UP000724874"/>
    </source>
</evidence>
<name>A0A9P5TRF2_GYMJU</name>
<evidence type="ECO:0000313" key="3">
    <source>
        <dbReference type="EMBL" id="KAF8907269.1"/>
    </source>
</evidence>
<organism evidence="3 4">
    <name type="scientific">Gymnopilus junonius</name>
    <name type="common">Spectacular rustgill mushroom</name>
    <name type="synonym">Gymnopilus spectabilis subsp. junonius</name>
    <dbReference type="NCBI Taxonomy" id="109634"/>
    <lineage>
        <taxon>Eukaryota</taxon>
        <taxon>Fungi</taxon>
        <taxon>Dikarya</taxon>
        <taxon>Basidiomycota</taxon>
        <taxon>Agaricomycotina</taxon>
        <taxon>Agaricomycetes</taxon>
        <taxon>Agaricomycetidae</taxon>
        <taxon>Agaricales</taxon>
        <taxon>Agaricineae</taxon>
        <taxon>Hymenogastraceae</taxon>
        <taxon>Gymnopilus</taxon>
    </lineage>
</organism>
<gene>
    <name evidence="3" type="ORF">CPB84DRAFT_1843977</name>
</gene>
<keyword evidence="4" id="KW-1185">Reference proteome</keyword>
<dbReference type="Proteomes" id="UP000724874">
    <property type="component" value="Unassembled WGS sequence"/>
</dbReference>
<dbReference type="OrthoDB" id="5427664at2759"/>
<feature type="region of interest" description="Disordered" evidence="1">
    <location>
        <begin position="360"/>
        <end position="393"/>
    </location>
</feature>
<evidence type="ECO:0000256" key="1">
    <source>
        <dbReference type="SAM" id="MobiDB-lite"/>
    </source>
</evidence>
<sequence length="441" mass="48636">MPCKASSHFPVSNDTYLQSQLNQTLWQMFSLNIPATDTAVFGDTSFLSSIYCSKDSATQCYGICPNADLAGVGVRAAFWTSSILQAILVAVSPEDSTQGAWTAAVLTASVILPAVIQKRQGNLSIYHATLVLNFATFASLVSLAVAPMCSVWREGPTEDDLHTLHTTNPSFEVAVYGEEGLTDPNREFLTNLPKRKVHRERLMLSLALLTQVALQWTWATALFTDQNYYQKACVPETIVLLFGYPLSVHDLNHDLFVLWPLWLLFNVSITLIWGTLLVYSSSPSVHPILSRQPSRPMEINLEGLLSFGQRPGHGAAFEFHSLSASCAIIEWSFGQIAALLVALVPAWPILAAVERRLNQSKRRSDDNPLRHDTESNLHNDLDTTTPLTPSQKTLTPFEKKTSIVFGEVDIEEIPVYSDTLAVSPRAPYPSHHEGLTLTGSI</sequence>
<keyword evidence="2" id="KW-0812">Transmembrane</keyword>
<feature type="compositionally biased region" description="Polar residues" evidence="1">
    <location>
        <begin position="382"/>
        <end position="393"/>
    </location>
</feature>
<feature type="compositionally biased region" description="Basic and acidic residues" evidence="1">
    <location>
        <begin position="360"/>
        <end position="381"/>
    </location>
</feature>
<feature type="transmembrane region" description="Helical" evidence="2">
    <location>
        <begin position="255"/>
        <end position="279"/>
    </location>
</feature>
<accession>A0A9P5TRF2</accession>
<evidence type="ECO:0000256" key="2">
    <source>
        <dbReference type="SAM" id="Phobius"/>
    </source>
</evidence>
<feature type="transmembrane region" description="Helical" evidence="2">
    <location>
        <begin position="331"/>
        <end position="353"/>
    </location>
</feature>
<keyword evidence="2" id="KW-0472">Membrane</keyword>
<comment type="caution">
    <text evidence="3">The sequence shown here is derived from an EMBL/GenBank/DDBJ whole genome shotgun (WGS) entry which is preliminary data.</text>
</comment>
<protein>
    <submittedName>
        <fullName evidence="3">Uncharacterized protein</fullName>
    </submittedName>
</protein>
<dbReference type="AlphaFoldDB" id="A0A9P5TRF2"/>
<dbReference type="EMBL" id="JADNYJ010000015">
    <property type="protein sequence ID" value="KAF8907269.1"/>
    <property type="molecule type" value="Genomic_DNA"/>
</dbReference>
<proteinExistence type="predicted"/>
<feature type="transmembrane region" description="Helical" evidence="2">
    <location>
        <begin position="202"/>
        <end position="222"/>
    </location>
</feature>